<comment type="catalytic activity">
    <reaction evidence="1">
        <text>L-glutamyl-tRNA(Gln) + L-glutamine + ATP + H2O = L-glutaminyl-tRNA(Gln) + L-glutamate + ADP + phosphate + H(+)</text>
        <dbReference type="Rhea" id="RHEA:17521"/>
        <dbReference type="Rhea" id="RHEA-COMP:9681"/>
        <dbReference type="Rhea" id="RHEA-COMP:9684"/>
        <dbReference type="ChEBI" id="CHEBI:15377"/>
        <dbReference type="ChEBI" id="CHEBI:15378"/>
        <dbReference type="ChEBI" id="CHEBI:29985"/>
        <dbReference type="ChEBI" id="CHEBI:30616"/>
        <dbReference type="ChEBI" id="CHEBI:43474"/>
        <dbReference type="ChEBI" id="CHEBI:58359"/>
        <dbReference type="ChEBI" id="CHEBI:78520"/>
        <dbReference type="ChEBI" id="CHEBI:78521"/>
        <dbReference type="ChEBI" id="CHEBI:456216"/>
    </reaction>
</comment>
<dbReference type="GO" id="GO:0005739">
    <property type="term" value="C:mitochondrion"/>
    <property type="evidence" value="ECO:0007669"/>
    <property type="project" value="UniProtKB-SubCell"/>
</dbReference>
<sequence length="205" mass="22398">MSVQASPTLFMASASAAVAALSDVITFERVARLGEDALRRPRGSEMWARAVHLGLRAAARGRRGFTSKADPQGSGRVTGELIQHLERLSLVDFGSQEAVARLEKAIAFADRLRAVNTDGVEPMESVLEDRCLYLRSDNVVEGNCAEELLQNSHRVVEEYFVAPPGPASCLMEEVLGAQNTREEATSFIHVKSPKTQGPFPISHYF</sequence>
<dbReference type="AlphaFoldDB" id="A0A8C2XWH9"/>
<dbReference type="InterPro" id="IPR003837">
    <property type="entry name" value="GatC"/>
</dbReference>
<dbReference type="Pfam" id="PF02686">
    <property type="entry name" value="GatC"/>
    <property type="match status" value="1"/>
</dbReference>
<dbReference type="GO" id="GO:0032543">
    <property type="term" value="P:mitochondrial translation"/>
    <property type="evidence" value="ECO:0007669"/>
    <property type="project" value="UniProtKB-UniRule"/>
</dbReference>
<dbReference type="GO" id="GO:0070681">
    <property type="term" value="P:glutaminyl-tRNAGln biosynthesis via transamidation"/>
    <property type="evidence" value="ECO:0007669"/>
    <property type="project" value="UniProtKB-UniRule"/>
</dbReference>
<gene>
    <name evidence="1 2" type="primary">GATC</name>
</gene>
<keyword evidence="1" id="KW-0436">Ligase</keyword>
<dbReference type="HAMAP" id="MF_00122">
    <property type="entry name" value="GatC"/>
    <property type="match status" value="1"/>
</dbReference>
<reference evidence="2" key="1">
    <citation type="submission" date="2019-03" db="EMBL/GenBank/DDBJ databases">
        <title>Genome sequencing and reference-guided assembly of Black Bengal Goat (Capra hircus).</title>
        <authorList>
            <person name="Siddiki A.Z."/>
            <person name="Baten A."/>
            <person name="Billah M."/>
            <person name="Alam M.A.U."/>
            <person name="Shawrob K.S.M."/>
            <person name="Saha S."/>
            <person name="Chowdhury M."/>
            <person name="Rahman A.H."/>
            <person name="Stear M."/>
            <person name="Miah G."/>
            <person name="Das G.B."/>
            <person name="Hossain M.M."/>
            <person name="Kumkum M."/>
            <person name="Islam M.S."/>
            <person name="Mollah A.M."/>
            <person name="Ahsan A."/>
            <person name="Tusar F."/>
            <person name="Khan M.K.I."/>
        </authorList>
    </citation>
    <scope>NUCLEOTIDE SEQUENCE [LARGE SCALE GENOMIC DNA]</scope>
</reference>
<name>A0A8C2XWH9_CAPHI</name>
<dbReference type="GO" id="GO:0006450">
    <property type="term" value="P:regulation of translational fidelity"/>
    <property type="evidence" value="ECO:0007669"/>
    <property type="project" value="InterPro"/>
</dbReference>
<dbReference type="InterPro" id="IPR036113">
    <property type="entry name" value="Asp/Glu-ADT_sf_sub_c"/>
</dbReference>
<keyword evidence="1" id="KW-0648">Protein biosynthesis</keyword>
<dbReference type="GO" id="GO:0005524">
    <property type="term" value="F:ATP binding"/>
    <property type="evidence" value="ECO:0007669"/>
    <property type="project" value="UniProtKB-KW"/>
</dbReference>
<proteinExistence type="inferred from homology"/>
<comment type="similarity">
    <text evidence="1">Belongs to the GatC family.</text>
</comment>
<keyword evidence="1" id="KW-0547">Nucleotide-binding</keyword>
<dbReference type="SUPFAM" id="SSF141000">
    <property type="entry name" value="Glu-tRNAGln amidotransferase C subunit"/>
    <property type="match status" value="1"/>
</dbReference>
<comment type="subunit">
    <text evidence="1">Subunit of the heterotrimeric GatCAB amidotransferase (AdT) complex, composed of A (QRSL1), B (GATB) and C (GATC) subunits.</text>
</comment>
<accession>A0A8C2XWH9</accession>
<evidence type="ECO:0000256" key="1">
    <source>
        <dbReference type="HAMAP-Rule" id="MF_03149"/>
    </source>
</evidence>
<dbReference type="Ensembl" id="ENSCHIT00010039295.1">
    <property type="protein sequence ID" value="ENSCHIP00010027838.1"/>
    <property type="gene ID" value="ENSCHIG00010020749.1"/>
</dbReference>
<dbReference type="PANTHER" id="PTHR15004:SF0">
    <property type="entry name" value="GLUTAMYL-TRNA(GLN) AMIDOTRANSFERASE SUBUNIT C, MITOCHONDRIAL"/>
    <property type="match status" value="1"/>
</dbReference>
<dbReference type="GO" id="GO:0050567">
    <property type="term" value="F:glutaminyl-tRNA synthase (glutamine-hydrolyzing) activity"/>
    <property type="evidence" value="ECO:0007669"/>
    <property type="project" value="UniProtKB-UniRule"/>
</dbReference>
<protein>
    <recommendedName>
        <fullName evidence="1">Glutamyl-tRNA(Gln) amidotransferase subunit C, mitochondrial</fullName>
        <shortName evidence="1">Glu-AdT subunit C</shortName>
        <ecNumber evidence="1">6.3.5.-</ecNumber>
    </recommendedName>
</protein>
<evidence type="ECO:0000313" key="2">
    <source>
        <dbReference type="Ensembl" id="ENSCHIP00010027838.1"/>
    </source>
</evidence>
<dbReference type="EC" id="6.3.5.-" evidence="1"/>
<reference evidence="2" key="2">
    <citation type="submission" date="2025-08" db="UniProtKB">
        <authorList>
            <consortium name="Ensembl"/>
        </authorList>
    </citation>
    <scope>IDENTIFICATION</scope>
</reference>
<organism evidence="2">
    <name type="scientific">Capra hircus</name>
    <name type="common">Goat</name>
    <dbReference type="NCBI Taxonomy" id="9925"/>
    <lineage>
        <taxon>Eukaryota</taxon>
        <taxon>Metazoa</taxon>
        <taxon>Chordata</taxon>
        <taxon>Craniata</taxon>
        <taxon>Vertebrata</taxon>
        <taxon>Euteleostomi</taxon>
        <taxon>Mammalia</taxon>
        <taxon>Eutheria</taxon>
        <taxon>Laurasiatheria</taxon>
        <taxon>Artiodactyla</taxon>
        <taxon>Ruminantia</taxon>
        <taxon>Pecora</taxon>
        <taxon>Bovidae</taxon>
        <taxon>Caprinae</taxon>
        <taxon>Capra</taxon>
    </lineage>
</organism>
<dbReference type="PANTHER" id="PTHR15004">
    <property type="entry name" value="GLUTAMYL-TRNA(GLN) AMIDOTRANSFERASE SUBUNIT C, MITOCHONDRIAL"/>
    <property type="match status" value="1"/>
</dbReference>
<keyword evidence="1" id="KW-0067">ATP-binding</keyword>
<dbReference type="GO" id="GO:0030956">
    <property type="term" value="C:glutamyl-tRNA(Gln) amidotransferase complex"/>
    <property type="evidence" value="ECO:0007669"/>
    <property type="project" value="UniProtKB-UniRule"/>
</dbReference>
<dbReference type="NCBIfam" id="TIGR00135">
    <property type="entry name" value="gatC"/>
    <property type="match status" value="1"/>
</dbReference>
<comment type="function">
    <text evidence="1">Allows the formation of correctly charged Gln-tRNA(Gln) through the transamidation of misacylated Glu-tRNA(Gln) in the mitochondria. The reaction takes place in the presence of glutamine and ATP through an activated gamma-phospho-Glu-tRNA(Gln).</text>
</comment>
<comment type="subcellular location">
    <subcellularLocation>
        <location evidence="1">Mitochondrion</location>
    </subcellularLocation>
</comment>
<keyword evidence="1" id="KW-0496">Mitochondrion</keyword>